<keyword evidence="6" id="KW-1185">Reference proteome</keyword>
<evidence type="ECO:0000256" key="1">
    <source>
        <dbReference type="ARBA" id="ARBA00022603"/>
    </source>
</evidence>
<keyword evidence="3" id="KW-0949">S-adenosyl-L-methionine</keyword>
<reference evidence="5" key="1">
    <citation type="submission" date="2022-08" db="EMBL/GenBank/DDBJ databases">
        <title>Genome Sequence of the sulphate-reducing bacterium, Pseudodesulfovibrio portus JCM14722.</title>
        <authorList>
            <person name="Kondo R."/>
            <person name="Kataoka T."/>
        </authorList>
    </citation>
    <scope>NUCLEOTIDE SEQUENCE</scope>
    <source>
        <strain evidence="5">JCM 14722</strain>
    </source>
</reference>
<dbReference type="EMBL" id="AP026708">
    <property type="protein sequence ID" value="BDQ33653.1"/>
    <property type="molecule type" value="Genomic_DNA"/>
</dbReference>
<proteinExistence type="predicted"/>
<dbReference type="GO" id="GO:0032259">
    <property type="term" value="P:methylation"/>
    <property type="evidence" value="ECO:0007669"/>
    <property type="project" value="UniProtKB-KW"/>
</dbReference>
<dbReference type="SUPFAM" id="SSF53335">
    <property type="entry name" value="S-adenosyl-L-methionine-dependent methyltransferases"/>
    <property type="match status" value="1"/>
</dbReference>
<accession>A0ABN6RUX8</accession>
<dbReference type="Gene3D" id="3.40.50.150">
    <property type="entry name" value="Vaccinia Virus protein VP39"/>
    <property type="match status" value="1"/>
</dbReference>
<dbReference type="InterPro" id="IPR029063">
    <property type="entry name" value="SAM-dependent_MTases_sf"/>
</dbReference>
<dbReference type="Pfam" id="PF13649">
    <property type="entry name" value="Methyltransf_25"/>
    <property type="match status" value="1"/>
</dbReference>
<evidence type="ECO:0000256" key="2">
    <source>
        <dbReference type="ARBA" id="ARBA00022679"/>
    </source>
</evidence>
<dbReference type="RefSeq" id="WP_264983717.1">
    <property type="nucleotide sequence ID" value="NZ_AP026708.1"/>
</dbReference>
<sequence length="258" mass="29774">METETSQGSKKKDFWDRKARTFPRFEEGEDTYEAGMLNRIREHGVDFRDATVLDVGCGSGMYTIRLAREAKQVTAVDISDTMLDILRQDAEEQGLGNIDYVRSEWMDFDSDATFDIVFCSMTPAIQDDESRFKLLSHAGRWTVFMGFDGVMNSDIMTGLYAHYGVTPRKFVNGTEMRHWLDSHAIPYTRYPIEGTWVTPKNLEMRMDGAATFLSQYGVTADQDHLERYMARFEEEPGVYVEHTDYKIDLLIWENRADA</sequence>
<dbReference type="PANTHER" id="PTHR43464">
    <property type="entry name" value="METHYLTRANSFERASE"/>
    <property type="match status" value="1"/>
</dbReference>
<evidence type="ECO:0000313" key="6">
    <source>
        <dbReference type="Proteomes" id="UP001061361"/>
    </source>
</evidence>
<dbReference type="Proteomes" id="UP001061361">
    <property type="component" value="Chromosome"/>
</dbReference>
<evidence type="ECO:0000259" key="4">
    <source>
        <dbReference type="Pfam" id="PF13649"/>
    </source>
</evidence>
<protein>
    <submittedName>
        <fullName evidence="5">SAM-dependent methyltransferase</fullName>
    </submittedName>
</protein>
<dbReference type="GO" id="GO:0008168">
    <property type="term" value="F:methyltransferase activity"/>
    <property type="evidence" value="ECO:0007669"/>
    <property type="project" value="UniProtKB-KW"/>
</dbReference>
<name>A0ABN6RUX8_9BACT</name>
<organism evidence="5 6">
    <name type="scientific">Pseudodesulfovibrio portus</name>
    <dbReference type="NCBI Taxonomy" id="231439"/>
    <lineage>
        <taxon>Bacteria</taxon>
        <taxon>Pseudomonadati</taxon>
        <taxon>Thermodesulfobacteriota</taxon>
        <taxon>Desulfovibrionia</taxon>
        <taxon>Desulfovibrionales</taxon>
        <taxon>Desulfovibrionaceae</taxon>
    </lineage>
</organism>
<evidence type="ECO:0000256" key="3">
    <source>
        <dbReference type="ARBA" id="ARBA00022691"/>
    </source>
</evidence>
<dbReference type="PANTHER" id="PTHR43464:SF19">
    <property type="entry name" value="UBIQUINONE BIOSYNTHESIS O-METHYLTRANSFERASE, MITOCHONDRIAL"/>
    <property type="match status" value="1"/>
</dbReference>
<feature type="domain" description="Methyltransferase" evidence="4">
    <location>
        <begin position="52"/>
        <end position="140"/>
    </location>
</feature>
<gene>
    <name evidence="5" type="ORF">JCM14722_11950</name>
</gene>
<dbReference type="CDD" id="cd02440">
    <property type="entry name" value="AdoMet_MTases"/>
    <property type="match status" value="1"/>
</dbReference>
<dbReference type="InterPro" id="IPR041698">
    <property type="entry name" value="Methyltransf_25"/>
</dbReference>
<keyword evidence="2" id="KW-0808">Transferase</keyword>
<keyword evidence="1 5" id="KW-0489">Methyltransferase</keyword>
<evidence type="ECO:0000313" key="5">
    <source>
        <dbReference type="EMBL" id="BDQ33653.1"/>
    </source>
</evidence>